<proteinExistence type="predicted"/>
<reference evidence="3" key="1">
    <citation type="journal article" date="2019" name="Int. J. Syst. Evol. Microbiol.">
        <title>The Global Catalogue of Microorganisms (GCM) 10K type strain sequencing project: providing services to taxonomists for standard genome sequencing and annotation.</title>
        <authorList>
            <consortium name="The Broad Institute Genomics Platform"/>
            <consortium name="The Broad Institute Genome Sequencing Center for Infectious Disease"/>
            <person name="Wu L."/>
            <person name="Ma J."/>
        </authorList>
    </citation>
    <scope>NUCLEOTIDE SEQUENCE [LARGE SCALE GENOMIC DNA]</scope>
    <source>
        <strain evidence="3">KCTC 52366</strain>
    </source>
</reference>
<evidence type="ECO:0000256" key="1">
    <source>
        <dbReference type="SAM" id="Coils"/>
    </source>
</evidence>
<organism evidence="2 3">
    <name type="scientific">Psychromarinibacter halotolerans</name>
    <dbReference type="NCBI Taxonomy" id="1775175"/>
    <lineage>
        <taxon>Bacteria</taxon>
        <taxon>Pseudomonadati</taxon>
        <taxon>Pseudomonadota</taxon>
        <taxon>Alphaproteobacteria</taxon>
        <taxon>Rhodobacterales</taxon>
        <taxon>Paracoccaceae</taxon>
        <taxon>Psychromarinibacter</taxon>
    </lineage>
</organism>
<evidence type="ECO:0000313" key="3">
    <source>
        <dbReference type="Proteomes" id="UP001595632"/>
    </source>
</evidence>
<keyword evidence="3" id="KW-1185">Reference proteome</keyword>
<feature type="coiled-coil region" evidence="1">
    <location>
        <begin position="46"/>
        <end position="112"/>
    </location>
</feature>
<dbReference type="EMBL" id="JBHRTB010000010">
    <property type="protein sequence ID" value="MFC3144660.1"/>
    <property type="molecule type" value="Genomic_DNA"/>
</dbReference>
<protein>
    <submittedName>
        <fullName evidence="2">Uncharacterized protein</fullName>
    </submittedName>
</protein>
<name>A0ABV7GT65_9RHOB</name>
<comment type="caution">
    <text evidence="2">The sequence shown here is derived from an EMBL/GenBank/DDBJ whole genome shotgun (WGS) entry which is preliminary data.</text>
</comment>
<keyword evidence="1" id="KW-0175">Coiled coil</keyword>
<evidence type="ECO:0000313" key="2">
    <source>
        <dbReference type="EMBL" id="MFC3144660.1"/>
    </source>
</evidence>
<dbReference type="RefSeq" id="WP_275633641.1">
    <property type="nucleotide sequence ID" value="NZ_JARGYD010000006.1"/>
</dbReference>
<dbReference type="Proteomes" id="UP001595632">
    <property type="component" value="Unassembled WGS sequence"/>
</dbReference>
<gene>
    <name evidence="2" type="ORF">ACFOGP_18195</name>
</gene>
<sequence>MSEITELQRRLSEALERIGAGVEELSVPSTGPEVDPDEHARVTEALAAEKEVTAQLEERVRSLKDKVDRRERELQGEVDRLKQELADYEIQAQRMRRTNTQLRQSIQALREAAEDGVAEPHLINQAMMSELEGLRVARDGDRAEMDAILGELKPLLEENSDA</sequence>
<accession>A0ABV7GT65</accession>